<evidence type="ECO:0000256" key="3">
    <source>
        <dbReference type="ARBA" id="ARBA00023002"/>
    </source>
</evidence>
<reference evidence="5 6" key="1">
    <citation type="submission" date="2014-04" db="EMBL/GenBank/DDBJ databases">
        <authorList>
            <consortium name="DOE Joint Genome Institute"/>
            <person name="Kuo A."/>
            <person name="Kohler A."/>
            <person name="Nagy L.G."/>
            <person name="Floudas D."/>
            <person name="Copeland A."/>
            <person name="Barry K.W."/>
            <person name="Cichocki N."/>
            <person name="Veneault-Fourrey C."/>
            <person name="LaButti K."/>
            <person name="Lindquist E.A."/>
            <person name="Lipzen A."/>
            <person name="Lundell T."/>
            <person name="Morin E."/>
            <person name="Murat C."/>
            <person name="Sun H."/>
            <person name="Tunlid A."/>
            <person name="Henrissat B."/>
            <person name="Grigoriev I.V."/>
            <person name="Hibbett D.S."/>
            <person name="Martin F."/>
            <person name="Nordberg H.P."/>
            <person name="Cantor M.N."/>
            <person name="Hua S.X."/>
        </authorList>
    </citation>
    <scope>NUCLEOTIDE SEQUENCE [LARGE SCALE GENOMIC DNA]</scope>
    <source>
        <strain evidence="5 6">LaAM-08-1</strain>
    </source>
</reference>
<dbReference type="HOGENOM" id="CLU_023205_17_1_1"/>
<dbReference type="PANTHER" id="PTHR43150:SF2">
    <property type="entry name" value="HYPERKINETIC, ISOFORM M"/>
    <property type="match status" value="1"/>
</dbReference>
<evidence type="ECO:0000313" key="6">
    <source>
        <dbReference type="Proteomes" id="UP000054477"/>
    </source>
</evidence>
<keyword evidence="2" id="KW-0521">NADP</keyword>
<dbReference type="OrthoDB" id="1720422at2759"/>
<evidence type="ECO:0000256" key="2">
    <source>
        <dbReference type="ARBA" id="ARBA00022857"/>
    </source>
</evidence>
<dbReference type="GO" id="GO:0016491">
    <property type="term" value="F:oxidoreductase activity"/>
    <property type="evidence" value="ECO:0007669"/>
    <property type="project" value="UniProtKB-KW"/>
</dbReference>
<dbReference type="InterPro" id="IPR036812">
    <property type="entry name" value="NAD(P)_OxRdtase_dom_sf"/>
</dbReference>
<dbReference type="Pfam" id="PF00248">
    <property type="entry name" value="Aldo_ket_red"/>
    <property type="match status" value="1"/>
</dbReference>
<organism evidence="5 6">
    <name type="scientific">Laccaria amethystina LaAM-08-1</name>
    <dbReference type="NCBI Taxonomy" id="1095629"/>
    <lineage>
        <taxon>Eukaryota</taxon>
        <taxon>Fungi</taxon>
        <taxon>Dikarya</taxon>
        <taxon>Basidiomycota</taxon>
        <taxon>Agaricomycotina</taxon>
        <taxon>Agaricomycetes</taxon>
        <taxon>Agaricomycetidae</taxon>
        <taxon>Agaricales</taxon>
        <taxon>Agaricineae</taxon>
        <taxon>Hydnangiaceae</taxon>
        <taxon>Laccaria</taxon>
    </lineage>
</organism>
<feature type="domain" description="NADP-dependent oxidoreductase" evidence="4">
    <location>
        <begin position="36"/>
        <end position="164"/>
    </location>
</feature>
<comment type="similarity">
    <text evidence="1">Belongs to the shaker potassium channel beta subunit family.</text>
</comment>
<dbReference type="Proteomes" id="UP000054477">
    <property type="component" value="Unassembled WGS sequence"/>
</dbReference>
<dbReference type="EMBL" id="KN838797">
    <property type="protein sequence ID" value="KIJ94373.1"/>
    <property type="molecule type" value="Genomic_DNA"/>
</dbReference>
<sequence>MEEIVRAFNYVIENRRVYVASKLNLIAPIAEQCQHNALYKEYDLRTTAYSCLASGLLTGKYNDGIPKGSRFDTNSEYFKEDVEILQEPEGQEKLCKIRELTKLAEEELDTTVSALALAWVTKNPNTSTVILGISNPEQVKQNLKALEVIPKLTPEVLEKIERFWAMCLRLLLLSNHWWLKCRPPTHRFRTGSFTENM</sequence>
<gene>
    <name evidence="5" type="ORF">K443DRAFT_125266</name>
</gene>
<dbReference type="InterPro" id="IPR023210">
    <property type="entry name" value="NADP_OxRdtase_dom"/>
</dbReference>
<dbReference type="Gene3D" id="3.20.20.100">
    <property type="entry name" value="NADP-dependent oxidoreductase domain"/>
    <property type="match status" value="1"/>
</dbReference>
<keyword evidence="6" id="KW-1185">Reference proteome</keyword>
<dbReference type="AlphaFoldDB" id="A0A0C9WZI1"/>
<dbReference type="SUPFAM" id="SSF51430">
    <property type="entry name" value="NAD(P)-linked oxidoreductase"/>
    <property type="match status" value="1"/>
</dbReference>
<evidence type="ECO:0000259" key="4">
    <source>
        <dbReference type="Pfam" id="PF00248"/>
    </source>
</evidence>
<proteinExistence type="inferred from homology"/>
<dbReference type="PANTHER" id="PTHR43150">
    <property type="entry name" value="HYPERKINETIC, ISOFORM M"/>
    <property type="match status" value="1"/>
</dbReference>
<dbReference type="STRING" id="1095629.A0A0C9WZI1"/>
<evidence type="ECO:0000313" key="5">
    <source>
        <dbReference type="EMBL" id="KIJ94373.1"/>
    </source>
</evidence>
<name>A0A0C9WZI1_9AGAR</name>
<protein>
    <recommendedName>
        <fullName evidence="4">NADP-dependent oxidoreductase domain-containing protein</fullName>
    </recommendedName>
</protein>
<reference evidence="6" key="2">
    <citation type="submission" date="2015-01" db="EMBL/GenBank/DDBJ databases">
        <title>Evolutionary Origins and Diversification of the Mycorrhizal Mutualists.</title>
        <authorList>
            <consortium name="DOE Joint Genome Institute"/>
            <consortium name="Mycorrhizal Genomics Consortium"/>
            <person name="Kohler A."/>
            <person name="Kuo A."/>
            <person name="Nagy L.G."/>
            <person name="Floudas D."/>
            <person name="Copeland A."/>
            <person name="Barry K.W."/>
            <person name="Cichocki N."/>
            <person name="Veneault-Fourrey C."/>
            <person name="LaButti K."/>
            <person name="Lindquist E.A."/>
            <person name="Lipzen A."/>
            <person name="Lundell T."/>
            <person name="Morin E."/>
            <person name="Murat C."/>
            <person name="Riley R."/>
            <person name="Ohm R."/>
            <person name="Sun H."/>
            <person name="Tunlid A."/>
            <person name="Henrissat B."/>
            <person name="Grigoriev I.V."/>
            <person name="Hibbett D.S."/>
            <person name="Martin F."/>
        </authorList>
    </citation>
    <scope>NUCLEOTIDE SEQUENCE [LARGE SCALE GENOMIC DNA]</scope>
    <source>
        <strain evidence="6">LaAM-08-1</strain>
    </source>
</reference>
<dbReference type="InterPro" id="IPR005399">
    <property type="entry name" value="K_chnl_volt-dep_bsu_KCNAB-rel"/>
</dbReference>
<accession>A0A0C9WZI1</accession>
<evidence type="ECO:0000256" key="1">
    <source>
        <dbReference type="ARBA" id="ARBA00006515"/>
    </source>
</evidence>
<keyword evidence="3" id="KW-0560">Oxidoreductase</keyword>